<keyword evidence="2" id="KW-1185">Reference proteome</keyword>
<proteinExistence type="predicted"/>
<organism evidence="1 2">
    <name type="scientific">Pseudalkalibacillus berkeleyi</name>
    <dbReference type="NCBI Taxonomy" id="1069813"/>
    <lineage>
        <taxon>Bacteria</taxon>
        <taxon>Bacillati</taxon>
        <taxon>Bacillota</taxon>
        <taxon>Bacilli</taxon>
        <taxon>Bacillales</taxon>
        <taxon>Fictibacillaceae</taxon>
        <taxon>Pseudalkalibacillus</taxon>
    </lineage>
</organism>
<comment type="caution">
    <text evidence="1">The sequence shown here is derived from an EMBL/GenBank/DDBJ whole genome shotgun (WGS) entry which is preliminary data.</text>
</comment>
<name>A0ABS9GV82_9BACL</name>
<evidence type="ECO:0000313" key="2">
    <source>
        <dbReference type="Proteomes" id="UP001649381"/>
    </source>
</evidence>
<sequence length="124" mass="14287">MEQHHYYVTLQAGISNAEVRSNKGESSYDFEIMANENEAALLRDLLEEANNADRIGYVHSHFFSNVIDAADRDNMIYDRLLNEIYLTIYDLGTSRTKKDIEEMGILEKLKEVKPSHNPTDPNLH</sequence>
<gene>
    <name evidence="1" type="ORF">L2716_03315</name>
</gene>
<reference evidence="1 2" key="1">
    <citation type="submission" date="2022-01" db="EMBL/GenBank/DDBJ databases">
        <title>Alkalihalobacillus sp. EGI L200015, a novel bacterium isolated from a salt lake sediment.</title>
        <authorList>
            <person name="Gao L."/>
            <person name="Fang B.-Z."/>
            <person name="Li W.-J."/>
        </authorList>
    </citation>
    <scope>NUCLEOTIDE SEQUENCE [LARGE SCALE GENOMIC DNA]</scope>
    <source>
        <strain evidence="1 2">KCTC 12718</strain>
    </source>
</reference>
<accession>A0ABS9GV82</accession>
<evidence type="ECO:0008006" key="3">
    <source>
        <dbReference type="Google" id="ProtNLM"/>
    </source>
</evidence>
<dbReference type="RefSeq" id="WP_236331758.1">
    <property type="nucleotide sequence ID" value="NZ_JAKIJS010000001.1"/>
</dbReference>
<protein>
    <recommendedName>
        <fullName evidence="3">Hydrolase</fullName>
    </recommendedName>
</protein>
<dbReference type="EMBL" id="JAKIJS010000001">
    <property type="protein sequence ID" value="MCF6136744.1"/>
    <property type="molecule type" value="Genomic_DNA"/>
</dbReference>
<dbReference type="Proteomes" id="UP001649381">
    <property type="component" value="Unassembled WGS sequence"/>
</dbReference>
<evidence type="ECO:0000313" key="1">
    <source>
        <dbReference type="EMBL" id="MCF6136744.1"/>
    </source>
</evidence>